<dbReference type="Gene3D" id="1.10.1740.10">
    <property type="match status" value="1"/>
</dbReference>
<accession>A0A9W6RQY5</accession>
<evidence type="ECO:0000256" key="2">
    <source>
        <dbReference type="ARBA" id="ARBA00023015"/>
    </source>
</evidence>
<keyword evidence="3" id="KW-0731">Sigma factor</keyword>
<protein>
    <submittedName>
        <fullName evidence="7">Uncharacterized protein</fullName>
    </submittedName>
</protein>
<dbReference type="InterPro" id="IPR014284">
    <property type="entry name" value="RNA_pol_sigma-70_dom"/>
</dbReference>
<evidence type="ECO:0000313" key="7">
    <source>
        <dbReference type="EMBL" id="GLY80209.1"/>
    </source>
</evidence>
<keyword evidence="2" id="KW-0805">Transcription regulation</keyword>
<evidence type="ECO:0000256" key="6">
    <source>
        <dbReference type="SAM" id="MobiDB-lite"/>
    </source>
</evidence>
<reference evidence="7" key="1">
    <citation type="submission" date="2023-03" db="EMBL/GenBank/DDBJ databases">
        <title>Actinoallomurus iriomotensis NBRC 103681.</title>
        <authorList>
            <person name="Ichikawa N."/>
            <person name="Sato H."/>
            <person name="Tonouchi N."/>
        </authorList>
    </citation>
    <scope>NUCLEOTIDE SEQUENCE</scope>
    <source>
        <strain evidence="7">NBRC 103681</strain>
    </source>
</reference>
<comment type="caution">
    <text evidence="7">The sequence shown here is derived from an EMBL/GenBank/DDBJ whole genome shotgun (WGS) entry which is preliminary data.</text>
</comment>
<dbReference type="InterPro" id="IPR039425">
    <property type="entry name" value="RNA_pol_sigma-70-like"/>
</dbReference>
<dbReference type="PANTHER" id="PTHR43133">
    <property type="entry name" value="RNA POLYMERASE ECF-TYPE SIGMA FACTO"/>
    <property type="match status" value="1"/>
</dbReference>
<dbReference type="InterPro" id="IPR013324">
    <property type="entry name" value="RNA_pol_sigma_r3/r4-like"/>
</dbReference>
<dbReference type="NCBIfam" id="TIGR02937">
    <property type="entry name" value="sigma70-ECF"/>
    <property type="match status" value="1"/>
</dbReference>
<dbReference type="PANTHER" id="PTHR43133:SF8">
    <property type="entry name" value="RNA POLYMERASE SIGMA FACTOR HI_1459-RELATED"/>
    <property type="match status" value="1"/>
</dbReference>
<feature type="region of interest" description="Disordered" evidence="6">
    <location>
        <begin position="102"/>
        <end position="128"/>
    </location>
</feature>
<evidence type="ECO:0000256" key="5">
    <source>
        <dbReference type="ARBA" id="ARBA00023163"/>
    </source>
</evidence>
<dbReference type="Proteomes" id="UP001165135">
    <property type="component" value="Unassembled WGS sequence"/>
</dbReference>
<name>A0A9W6RQY5_9ACTN</name>
<dbReference type="EMBL" id="BSTJ01000013">
    <property type="protein sequence ID" value="GLY80209.1"/>
    <property type="molecule type" value="Genomic_DNA"/>
</dbReference>
<dbReference type="InterPro" id="IPR013325">
    <property type="entry name" value="RNA_pol_sigma_r2"/>
</dbReference>
<sequence length="209" mass="22777">MSDGEGGAAGVHDGPDPATGDARAAPAVSMDPMRQGFMDFFDAEYHQVVRFLMLNGAGRWEAEDAAQQAFTRGWIKVRRAQWPLIDSPRAWIRAVALNEFRTQRRNPAPTDRRPEKAGSGPGHAELTGQALDVVSALNRVEDENARAVVALDLDDIPGPEIAAMLGVTEQKVRDLRKKARRTLKRHLSPPGRPSAETARPGGVEGRDGR</sequence>
<dbReference type="RefSeq" id="WP_285632817.1">
    <property type="nucleotide sequence ID" value="NZ_BSTJ01000013.1"/>
</dbReference>
<evidence type="ECO:0000313" key="8">
    <source>
        <dbReference type="Proteomes" id="UP001165135"/>
    </source>
</evidence>
<dbReference type="GO" id="GO:0006352">
    <property type="term" value="P:DNA-templated transcription initiation"/>
    <property type="evidence" value="ECO:0007669"/>
    <property type="project" value="InterPro"/>
</dbReference>
<dbReference type="GO" id="GO:0003677">
    <property type="term" value="F:DNA binding"/>
    <property type="evidence" value="ECO:0007669"/>
    <property type="project" value="UniProtKB-KW"/>
</dbReference>
<dbReference type="GO" id="GO:0016987">
    <property type="term" value="F:sigma factor activity"/>
    <property type="evidence" value="ECO:0007669"/>
    <property type="project" value="UniProtKB-KW"/>
</dbReference>
<evidence type="ECO:0000256" key="3">
    <source>
        <dbReference type="ARBA" id="ARBA00023082"/>
    </source>
</evidence>
<evidence type="ECO:0000256" key="1">
    <source>
        <dbReference type="ARBA" id="ARBA00010641"/>
    </source>
</evidence>
<dbReference type="InterPro" id="IPR036388">
    <property type="entry name" value="WH-like_DNA-bd_sf"/>
</dbReference>
<comment type="similarity">
    <text evidence="1">Belongs to the sigma-70 factor family. ECF subfamily.</text>
</comment>
<gene>
    <name evidence="7" type="ORF">Airi01_084760</name>
</gene>
<dbReference type="SUPFAM" id="SSF88946">
    <property type="entry name" value="Sigma2 domain of RNA polymerase sigma factors"/>
    <property type="match status" value="1"/>
</dbReference>
<proteinExistence type="inferred from homology"/>
<feature type="compositionally biased region" description="Basic residues" evidence="6">
    <location>
        <begin position="176"/>
        <end position="187"/>
    </location>
</feature>
<dbReference type="Gene3D" id="1.10.10.10">
    <property type="entry name" value="Winged helix-like DNA-binding domain superfamily/Winged helix DNA-binding domain"/>
    <property type="match status" value="1"/>
</dbReference>
<dbReference type="AlphaFoldDB" id="A0A9W6RQY5"/>
<evidence type="ECO:0000256" key="4">
    <source>
        <dbReference type="ARBA" id="ARBA00023125"/>
    </source>
</evidence>
<organism evidence="7 8">
    <name type="scientific">Actinoallomurus iriomotensis</name>
    <dbReference type="NCBI Taxonomy" id="478107"/>
    <lineage>
        <taxon>Bacteria</taxon>
        <taxon>Bacillati</taxon>
        <taxon>Actinomycetota</taxon>
        <taxon>Actinomycetes</taxon>
        <taxon>Streptosporangiales</taxon>
        <taxon>Thermomonosporaceae</taxon>
        <taxon>Actinoallomurus</taxon>
    </lineage>
</organism>
<feature type="region of interest" description="Disordered" evidence="6">
    <location>
        <begin position="1"/>
        <end position="25"/>
    </location>
</feature>
<keyword evidence="4" id="KW-0238">DNA-binding</keyword>
<keyword evidence="5" id="KW-0804">Transcription</keyword>
<dbReference type="SUPFAM" id="SSF88659">
    <property type="entry name" value="Sigma3 and sigma4 domains of RNA polymerase sigma factors"/>
    <property type="match status" value="1"/>
</dbReference>
<feature type="region of interest" description="Disordered" evidence="6">
    <location>
        <begin position="176"/>
        <end position="209"/>
    </location>
</feature>